<reference evidence="3 4" key="1">
    <citation type="journal article" date="2014" name="Mol. Plant">
        <title>Chromosome Scale Genome Assembly and Transcriptome Profiling of Nannochloropsis gaditana in Nitrogen Depletion.</title>
        <authorList>
            <person name="Corteggiani Carpinelli E."/>
            <person name="Telatin A."/>
            <person name="Vitulo N."/>
            <person name="Forcato C."/>
            <person name="D'Angelo M."/>
            <person name="Schiavon R."/>
            <person name="Vezzi A."/>
            <person name="Giacometti G.M."/>
            <person name="Morosinotto T."/>
            <person name="Valle G."/>
        </authorList>
    </citation>
    <scope>NUCLEOTIDE SEQUENCE [LARGE SCALE GENOMIC DNA]</scope>
    <source>
        <strain evidence="3 4">B-31</strain>
    </source>
</reference>
<feature type="region of interest" description="Disordered" evidence="1">
    <location>
        <begin position="1"/>
        <end position="99"/>
    </location>
</feature>
<feature type="compositionally biased region" description="Basic and acidic residues" evidence="1">
    <location>
        <begin position="1037"/>
        <end position="1046"/>
    </location>
</feature>
<organism evidence="3 4">
    <name type="scientific">Nannochloropsis gaditana</name>
    <dbReference type="NCBI Taxonomy" id="72520"/>
    <lineage>
        <taxon>Eukaryota</taxon>
        <taxon>Sar</taxon>
        <taxon>Stramenopiles</taxon>
        <taxon>Ochrophyta</taxon>
        <taxon>Eustigmatophyceae</taxon>
        <taxon>Eustigmatales</taxon>
        <taxon>Monodopsidaceae</taxon>
        <taxon>Nannochloropsis</taxon>
    </lineage>
</organism>
<dbReference type="PANTHER" id="PTHR34144">
    <property type="entry name" value="CHROMOSOME 8, WHOLE GENOME SHOTGUN SEQUENCE"/>
    <property type="match status" value="1"/>
</dbReference>
<dbReference type="OrthoDB" id="534846at2759"/>
<proteinExistence type="predicted"/>
<dbReference type="Proteomes" id="UP000019335">
    <property type="component" value="Chromosome 5"/>
</dbReference>
<feature type="compositionally biased region" description="Polar residues" evidence="1">
    <location>
        <begin position="58"/>
        <end position="69"/>
    </location>
</feature>
<dbReference type="InterPro" id="IPR021047">
    <property type="entry name" value="Mannosyltransferase_CMT1"/>
</dbReference>
<evidence type="ECO:0000313" key="3">
    <source>
        <dbReference type="EMBL" id="EWM27856.1"/>
    </source>
</evidence>
<dbReference type="Pfam" id="PF11735">
    <property type="entry name" value="CAP59_mtransfer"/>
    <property type="match status" value="2"/>
</dbReference>
<feature type="compositionally biased region" description="Basic residues" evidence="1">
    <location>
        <begin position="44"/>
        <end position="57"/>
    </location>
</feature>
<feature type="compositionally biased region" description="Polar residues" evidence="1">
    <location>
        <begin position="1"/>
        <end position="18"/>
    </location>
</feature>
<name>W7U4K2_9STRA</name>
<keyword evidence="4" id="KW-1185">Reference proteome</keyword>
<evidence type="ECO:0000313" key="4">
    <source>
        <dbReference type="Proteomes" id="UP000019335"/>
    </source>
</evidence>
<accession>W7U4K2</accession>
<dbReference type="GO" id="GO:0016757">
    <property type="term" value="F:glycosyltransferase activity"/>
    <property type="evidence" value="ECO:0007669"/>
    <property type="project" value="UniProtKB-KW"/>
</dbReference>
<feature type="region of interest" description="Disordered" evidence="1">
    <location>
        <begin position="349"/>
        <end position="429"/>
    </location>
</feature>
<protein>
    <submittedName>
        <fullName evidence="3">Mannosyltransferase 1, CMT1</fullName>
    </submittedName>
</protein>
<keyword evidence="3" id="KW-0808">Transferase</keyword>
<gene>
    <name evidence="3" type="ORF">Naga_100219g1</name>
</gene>
<keyword evidence="2" id="KW-0812">Transmembrane</keyword>
<dbReference type="AlphaFoldDB" id="W7U4K2"/>
<feature type="compositionally biased region" description="Basic and acidic residues" evidence="1">
    <location>
        <begin position="917"/>
        <end position="937"/>
    </location>
</feature>
<evidence type="ECO:0000256" key="1">
    <source>
        <dbReference type="SAM" id="MobiDB-lite"/>
    </source>
</evidence>
<dbReference type="PANTHER" id="PTHR34144:SF7">
    <property type="entry name" value="EXPORT PROTEIN (CAP59), PUTATIVE (AFU_ORTHOLOGUE AFUA_7G05020)-RELATED"/>
    <property type="match status" value="1"/>
</dbReference>
<feature type="region of interest" description="Disordered" evidence="1">
    <location>
        <begin position="1037"/>
        <end position="1063"/>
    </location>
</feature>
<feature type="region of interest" description="Disordered" evidence="1">
    <location>
        <begin position="702"/>
        <end position="728"/>
    </location>
</feature>
<comment type="caution">
    <text evidence="3">The sequence shown here is derived from an EMBL/GenBank/DDBJ whole genome shotgun (WGS) entry which is preliminary data.</text>
</comment>
<dbReference type="EMBL" id="AZIL01000370">
    <property type="protein sequence ID" value="EWM27856.1"/>
    <property type="molecule type" value="Genomic_DNA"/>
</dbReference>
<keyword evidence="3" id="KW-0328">Glycosyltransferase</keyword>
<feature type="transmembrane region" description="Helical" evidence="2">
    <location>
        <begin position="153"/>
        <end position="173"/>
    </location>
</feature>
<feature type="compositionally biased region" description="Pro residues" evidence="1">
    <location>
        <begin position="73"/>
        <end position="85"/>
    </location>
</feature>
<evidence type="ECO:0000256" key="2">
    <source>
        <dbReference type="SAM" id="Phobius"/>
    </source>
</evidence>
<keyword evidence="2" id="KW-1133">Transmembrane helix</keyword>
<feature type="compositionally biased region" description="Basic and acidic residues" evidence="1">
    <location>
        <begin position="702"/>
        <end position="723"/>
    </location>
</feature>
<keyword evidence="2" id="KW-0472">Membrane</keyword>
<sequence length="1063" mass="119656">MTTRGESSCRGSPTSGTCICNLHDPAGPEEPTICPHQRTGTQTSRRHNGKEPRRRKWSWTSWLVQSSNAPSTSSPPLPTSPPPLSSPKTRRRRHSPSLLPPTFFPASEIFSIKATFRSWFPSSTSSFSGSSLLAPIPLKLVAFLAFARRRPYFSLLGLLTILFAIGRMCSWWWERGSKHGFPSAGSWSHGRYHDHVSRLRPEDSEYRALASLHPWTAASVMETHCPVFNASLLPPDIFERRIYIAANLKDNEGIMANMIEQLTLLASLYPDPGAHLFVSIYESGSTDATCRWLGLLQDELREMGVPSEVVAGGEKRRVGEEDRIQFLARMRNEAMAPLYRMHLKEGEIGAERGGSSSQATKGAGWGRRLAGEGSPRRDAGRMRNGIEISMGSNDIREMEAYESSEARGSTRPPLGSKVGDGDHSEALQGLGPSTRAIRTLVVDQGGRENRHDRFDHVVFLNDVYFCAYEILRLLLYNADLACGLDFFLEPFPDLHPDTAAVRKELTFYDLWVARDEEGQRFQWAQPFVKHVRGQSRQDAEGDAEYEEAFPVFCCWNGLAVLDAAPFYRGLRFRSVRPGEGVISECSNLCTDLWANGHRKVVLDPQVKLAYDEPTYEQLHALKPPRYPSLYRVDREIERVVEAPRAVDTCFLETGRRKLGAMVRFEECAARPLEEVLAQAVRLEELCYDTRHIRDINADAEGDGRREEMDVDMEDRPRSSRERGGAAAVRQPNTIPRNLLQLAPFPVRDASFFLSRIAGWLSLSSWQFLFSSKRERRRIQAHRQRDKDAGLHGWRAAWAEWTRLHVSPRWRVMLYDEQEARAVMHAHFPLTGPVLARLEERGEWRIWRTLTALALLYHHGGVLVPAGQKEHYTDGVWISPRRSMDCLWGVDGKEISREVVSLAFLPYKALEDKIPERSELKRAQGPSRMERDRPDETSTRQGVGSDLVPPEEHATWLSLAPWPSLWNNTTPLAPLSTFAAFPAAVASEPDAAFAPLFPGILVAPRHDPGVEALIQALFFSTQALDGLQGTTISSNLRRGDHEAEIGHKKPRSGVVRHSNDKVHS</sequence>
<feature type="region of interest" description="Disordered" evidence="1">
    <location>
        <begin position="917"/>
        <end position="947"/>
    </location>
</feature>